<sequence length="215" mass="24828">MAFLFDWHTFEADEYTTDTKDGSVVVLGKRQYLAIEDSGSDKDEAFIENAKNMYLIADYLTKAPENGVEIAGFKNYVHYPLNVNKKVMADGTIKYWMLMKHPNFMPEEAVYQAINNLKDQLTVDPERIKFIHFEEGTEAQIGNVGEIENNSAVQNKLKEYINSIPFEAEEDDGWHRELYLDNVTTTPREQWRTILRQKVKAATSDAFENVTTIRN</sequence>
<dbReference type="KEGG" id="pce:PECL_1585"/>
<dbReference type="eggNOG" id="COG4832">
    <property type="taxonomic scope" value="Bacteria"/>
</dbReference>
<keyword evidence="2" id="KW-1185">Reference proteome</keyword>
<protein>
    <submittedName>
        <fullName evidence="1">Uncharacterized protein</fullName>
    </submittedName>
</protein>
<proteinExistence type="predicted"/>
<dbReference type="InterPro" id="IPR011256">
    <property type="entry name" value="Reg_factor_effector_dom_sf"/>
</dbReference>
<evidence type="ECO:0000313" key="2">
    <source>
        <dbReference type="Proteomes" id="UP000005444"/>
    </source>
</evidence>
<evidence type="ECO:0000313" key="1">
    <source>
        <dbReference type="EMBL" id="AEV95803.1"/>
    </source>
</evidence>
<dbReference type="Gene3D" id="3.20.80.10">
    <property type="entry name" value="Regulatory factor, effector binding domain"/>
    <property type="match status" value="1"/>
</dbReference>
<dbReference type="PATRIC" id="fig|701521.8.peg.1486"/>
<gene>
    <name evidence="1" type="ordered locus">PECL_1585</name>
</gene>
<reference evidence="1 2" key="1">
    <citation type="journal article" date="2012" name="J. Bacteriol.">
        <title>Complete Genome Sequence of the Beer Spoilage Organism Pediococcus claussenii ATCC BAA-344T.</title>
        <authorList>
            <person name="Pittet V."/>
            <person name="Abegunde T."/>
            <person name="Marfleet T."/>
            <person name="Haakensen M."/>
            <person name="Morrow K."/>
            <person name="Jayaprakash T."/>
            <person name="Schroeder K."/>
            <person name="Trost B."/>
            <person name="Byrns S."/>
            <person name="Bergsveinson J."/>
            <person name="Kusalik A."/>
            <person name="Ziola B."/>
        </authorList>
    </citation>
    <scope>NUCLEOTIDE SEQUENCE [LARGE SCALE GENOMIC DNA]</scope>
    <source>
        <strain evidence="1 2">ATCC BAA-344</strain>
    </source>
</reference>
<dbReference type="STRING" id="701521.PECL_1585"/>
<dbReference type="HOGENOM" id="CLU_1308820_0_0_9"/>
<name>G8PAL4_PEDCP</name>
<dbReference type="EMBL" id="CP003137">
    <property type="protein sequence ID" value="AEV95803.1"/>
    <property type="molecule type" value="Genomic_DNA"/>
</dbReference>
<dbReference type="RefSeq" id="WP_014215997.1">
    <property type="nucleotide sequence ID" value="NC_016605.1"/>
</dbReference>
<organism evidence="1 2">
    <name type="scientific">Pediococcus claussenii (strain ATCC BAA-344 / DSM 14800 / JCM 18046 / KCTC 3811 / LMG 21948 / P06)</name>
    <dbReference type="NCBI Taxonomy" id="701521"/>
    <lineage>
        <taxon>Bacteria</taxon>
        <taxon>Bacillati</taxon>
        <taxon>Bacillota</taxon>
        <taxon>Bacilli</taxon>
        <taxon>Lactobacillales</taxon>
        <taxon>Lactobacillaceae</taxon>
        <taxon>Pediococcus</taxon>
    </lineage>
</organism>
<dbReference type="Proteomes" id="UP000005444">
    <property type="component" value="Chromosome"/>
</dbReference>
<accession>G8PAL4</accession>
<dbReference type="AlphaFoldDB" id="G8PAL4"/>